<gene>
    <name evidence="1" type="ORF">FN846DRAFT_896055</name>
</gene>
<accession>A0A5J5EE51</accession>
<reference evidence="1 2" key="1">
    <citation type="submission" date="2019-09" db="EMBL/GenBank/DDBJ databases">
        <title>Draft genome of the ectomycorrhizal ascomycete Sphaerosporella brunnea.</title>
        <authorList>
            <consortium name="DOE Joint Genome Institute"/>
            <person name="Benucci G.M."/>
            <person name="Marozzi G."/>
            <person name="Antonielli L."/>
            <person name="Sanchez S."/>
            <person name="Marco P."/>
            <person name="Wang X."/>
            <person name="Falini L.B."/>
            <person name="Barry K."/>
            <person name="Haridas S."/>
            <person name="Lipzen A."/>
            <person name="Labutti K."/>
            <person name="Grigoriev I.V."/>
            <person name="Murat C."/>
            <person name="Martin F."/>
            <person name="Albertini E."/>
            <person name="Donnini D."/>
            <person name="Bonito G."/>
        </authorList>
    </citation>
    <scope>NUCLEOTIDE SEQUENCE [LARGE SCALE GENOMIC DNA]</scope>
    <source>
        <strain evidence="1 2">Sb_GMNB300</strain>
    </source>
</reference>
<comment type="caution">
    <text evidence="1">The sequence shown here is derived from an EMBL/GenBank/DDBJ whole genome shotgun (WGS) entry which is preliminary data.</text>
</comment>
<name>A0A5J5EE51_9PEZI</name>
<keyword evidence="2" id="KW-1185">Reference proteome</keyword>
<dbReference type="Proteomes" id="UP000326924">
    <property type="component" value="Unassembled WGS sequence"/>
</dbReference>
<evidence type="ECO:0000313" key="2">
    <source>
        <dbReference type="Proteomes" id="UP000326924"/>
    </source>
</evidence>
<dbReference type="AlphaFoldDB" id="A0A5J5EE51"/>
<sequence length="133" mass="15711">MSSMPTQSEIDVKVWPFVEDFNRAMQDRSTTVENGKRRVPVVALEAMRERYHKWKAAHEQLWTLYDESTFKPDREAALEAEIDFLEADLVAKWTMSSDVNAGKWQKEYDKHQDMTVKWGKWYDAVNKLVLKIL</sequence>
<proteinExistence type="predicted"/>
<protein>
    <submittedName>
        <fullName evidence="1">Uncharacterized protein</fullName>
    </submittedName>
</protein>
<organism evidence="1 2">
    <name type="scientific">Sphaerosporella brunnea</name>
    <dbReference type="NCBI Taxonomy" id="1250544"/>
    <lineage>
        <taxon>Eukaryota</taxon>
        <taxon>Fungi</taxon>
        <taxon>Dikarya</taxon>
        <taxon>Ascomycota</taxon>
        <taxon>Pezizomycotina</taxon>
        <taxon>Pezizomycetes</taxon>
        <taxon>Pezizales</taxon>
        <taxon>Pyronemataceae</taxon>
        <taxon>Sphaerosporella</taxon>
    </lineage>
</organism>
<dbReference type="EMBL" id="VXIS01000459">
    <property type="protein sequence ID" value="KAA8893347.1"/>
    <property type="molecule type" value="Genomic_DNA"/>
</dbReference>
<evidence type="ECO:0000313" key="1">
    <source>
        <dbReference type="EMBL" id="KAA8893347.1"/>
    </source>
</evidence>
<dbReference type="InParanoid" id="A0A5J5EE51"/>